<sequence length="861" mass="98087">MEEILYVFLLQFSFFNAQNWWNFEDQINPFKPPTFTPLPNQRFTHDPEVTGYGPMSNDVVVNIPKAGMGTYIGSSINIDYDYTWSEWPPKKGRLVNYFLGIPYAAPPIGDQRFRNPVPAYLDTRYPWYAKKYRSACMQSVKAFAHLFHNFTDMNEDCLYLNIFYPNRTWEDPKVLYPVIVHIHGGSYVVGSSHNYPGHALASNGVVVVTFNYRLGPFGFLSTGDSASIGNYGLWDQLLALRWVKDNIEWFRGDPSQITLMGESAGGASVGILTVSPASRDQDLFQRVIMTSGSDLSNWAISNPDEIRARYYAIELGRLSNCSSVQSREVLESQKAMYGDSWKPNNGVIPPDEFGNSSVNLRLTVPYMARVDASALVRCLRHSKSADEIIQAAKAILPLRGATQFIWTPVLDGSAGFLPRMPLDERRQGRFAKLPILAGVVHDEGSGTLLQRMHRWEGRTIPIEEFTDMVARRTIGNILNSENVYRFNATAQELYTRYTWWPNLSNNTARWERIVAIVSDYEINAPLEAVVRFHAAYSEQTYFYEFAYVSPNDTRRSQPLYGVYHGAEQPFLLGFPFMNRTFWNQLFDGQPVPVHSYQNFVYPHDHNISALVMELWTNFVKYGNPTPQPVQNITWMPFKPLEEGYLFIYRNSSMRYKFRPVHMAFWRERFLKLAEPVPPSSPLYYFHMFHSQLATIVLGSLILLILVILVILIVLNCRRPEPDEFRHDIRLAAPGAAPESAFQTAFKDAFASRTGPVSDPLELPPFCDQLAMHARYNRRAMEVDEPTSSDATTRLLLSDPYGSVVSHPPPPKIPSTSVSRVAVHPKRMNPHRRALRSEVALQSRLVDHTNVLDNGGGFTMDL</sequence>
<evidence type="ECO:0000313" key="7">
    <source>
        <dbReference type="EMBL" id="KAF8565927.1"/>
    </source>
</evidence>
<evidence type="ECO:0000256" key="1">
    <source>
        <dbReference type="ARBA" id="ARBA00005964"/>
    </source>
</evidence>
<dbReference type="EMBL" id="JTDF01005846">
    <property type="protein sequence ID" value="KAF8565927.1"/>
    <property type="molecule type" value="Genomic_DNA"/>
</dbReference>
<dbReference type="InterPro" id="IPR029058">
    <property type="entry name" value="AB_hydrolase_fold"/>
</dbReference>
<dbReference type="OrthoDB" id="6846267at2759"/>
<comment type="caution">
    <text evidence="7">The sequence shown here is derived from an EMBL/GenBank/DDBJ whole genome shotgun (WGS) entry which is preliminary data.</text>
</comment>
<dbReference type="Gene3D" id="3.40.50.1820">
    <property type="entry name" value="alpha/beta hydrolase"/>
    <property type="match status" value="1"/>
</dbReference>
<proteinExistence type="inferred from homology"/>
<dbReference type="Proteomes" id="UP000699462">
    <property type="component" value="Unassembled WGS sequence"/>
</dbReference>
<evidence type="ECO:0000259" key="6">
    <source>
        <dbReference type="Pfam" id="PF00135"/>
    </source>
</evidence>
<keyword evidence="8" id="KW-1185">Reference proteome</keyword>
<organism evidence="7 8">
    <name type="scientific">Paragonimus westermani</name>
    <dbReference type="NCBI Taxonomy" id="34504"/>
    <lineage>
        <taxon>Eukaryota</taxon>
        <taxon>Metazoa</taxon>
        <taxon>Spiralia</taxon>
        <taxon>Lophotrochozoa</taxon>
        <taxon>Platyhelminthes</taxon>
        <taxon>Trematoda</taxon>
        <taxon>Digenea</taxon>
        <taxon>Plagiorchiida</taxon>
        <taxon>Troglotremata</taxon>
        <taxon>Troglotrematidae</taxon>
        <taxon>Paragonimus</taxon>
    </lineage>
</organism>
<gene>
    <name evidence="7" type="ORF">P879_08069</name>
</gene>
<evidence type="ECO:0000256" key="2">
    <source>
        <dbReference type="ARBA" id="ARBA00022729"/>
    </source>
</evidence>
<dbReference type="InterPro" id="IPR019819">
    <property type="entry name" value="Carboxylesterase_B_CS"/>
</dbReference>
<evidence type="ECO:0000256" key="5">
    <source>
        <dbReference type="SAM" id="Phobius"/>
    </source>
</evidence>
<dbReference type="SUPFAM" id="SSF53474">
    <property type="entry name" value="alpha/beta-Hydrolases"/>
    <property type="match status" value="1"/>
</dbReference>
<keyword evidence="5" id="KW-0812">Transmembrane</keyword>
<dbReference type="PROSITE" id="PS00941">
    <property type="entry name" value="CARBOXYLESTERASE_B_2"/>
    <property type="match status" value="1"/>
</dbReference>
<reference evidence="7 8" key="1">
    <citation type="submission" date="2019-07" db="EMBL/GenBank/DDBJ databases">
        <title>Annotation for the trematode Paragonimus westermani.</title>
        <authorList>
            <person name="Choi Y.-J."/>
        </authorList>
    </citation>
    <scope>NUCLEOTIDE SEQUENCE [LARGE SCALE GENOMIC DNA]</scope>
    <source>
        <strain evidence="7">180907_Pwestermani</strain>
    </source>
</reference>
<dbReference type="AlphaFoldDB" id="A0A8T0DGN9"/>
<dbReference type="InterPro" id="IPR019826">
    <property type="entry name" value="Carboxylesterase_B_AS"/>
</dbReference>
<feature type="region of interest" description="Disordered" evidence="4">
    <location>
        <begin position="802"/>
        <end position="822"/>
    </location>
</feature>
<comment type="similarity">
    <text evidence="1">Belongs to the type-B carboxylesterase/lipase family.</text>
</comment>
<keyword evidence="5" id="KW-0472">Membrane</keyword>
<feature type="domain" description="Carboxylesterase type B" evidence="6">
    <location>
        <begin position="370"/>
        <end position="665"/>
    </location>
</feature>
<dbReference type="InterPro" id="IPR051093">
    <property type="entry name" value="Neuroligin/BSAL"/>
</dbReference>
<dbReference type="PROSITE" id="PS00122">
    <property type="entry name" value="CARBOXYLESTERASE_B_1"/>
    <property type="match status" value="1"/>
</dbReference>
<accession>A0A8T0DGN9</accession>
<feature type="domain" description="Carboxylesterase type B" evidence="6">
    <location>
        <begin position="91"/>
        <end position="331"/>
    </location>
</feature>
<keyword evidence="5" id="KW-1133">Transmembrane helix</keyword>
<name>A0A8T0DGN9_9TREM</name>
<dbReference type="InterPro" id="IPR002018">
    <property type="entry name" value="CarbesteraseB"/>
</dbReference>
<protein>
    <recommendedName>
        <fullName evidence="6">Carboxylesterase type B domain-containing protein</fullName>
    </recommendedName>
</protein>
<dbReference type="GO" id="GO:0016787">
    <property type="term" value="F:hydrolase activity"/>
    <property type="evidence" value="ECO:0007669"/>
    <property type="project" value="UniProtKB-KW"/>
</dbReference>
<evidence type="ECO:0000256" key="3">
    <source>
        <dbReference type="ARBA" id="ARBA00022801"/>
    </source>
</evidence>
<keyword evidence="3" id="KW-0378">Hydrolase</keyword>
<dbReference type="PANTHER" id="PTHR43903">
    <property type="entry name" value="NEUROLIGIN"/>
    <property type="match status" value="1"/>
</dbReference>
<evidence type="ECO:0000313" key="8">
    <source>
        <dbReference type="Proteomes" id="UP000699462"/>
    </source>
</evidence>
<evidence type="ECO:0000256" key="4">
    <source>
        <dbReference type="SAM" id="MobiDB-lite"/>
    </source>
</evidence>
<feature type="transmembrane region" description="Helical" evidence="5">
    <location>
        <begin position="692"/>
        <end position="716"/>
    </location>
</feature>
<dbReference type="Pfam" id="PF00135">
    <property type="entry name" value="COesterase"/>
    <property type="match status" value="2"/>
</dbReference>
<keyword evidence="2" id="KW-0732">Signal</keyword>